<dbReference type="STRING" id="1448320.A0A319DFF0"/>
<dbReference type="GO" id="GO:0005737">
    <property type="term" value="C:cytoplasm"/>
    <property type="evidence" value="ECO:0007669"/>
    <property type="project" value="TreeGrafter"/>
</dbReference>
<gene>
    <name evidence="3" type="ORF">BO71DRAFT_397334</name>
</gene>
<dbReference type="PANTHER" id="PTHR12821">
    <property type="entry name" value="BYSTIN"/>
    <property type="match status" value="1"/>
</dbReference>
<dbReference type="AlphaFoldDB" id="A0A319DFF0"/>
<evidence type="ECO:0000256" key="2">
    <source>
        <dbReference type="SAM" id="MobiDB-lite"/>
    </source>
</evidence>
<dbReference type="VEuPathDB" id="FungiDB:BO71DRAFT_397334"/>
<accession>A0A319DFF0</accession>
<feature type="region of interest" description="Disordered" evidence="2">
    <location>
        <begin position="95"/>
        <end position="115"/>
    </location>
</feature>
<dbReference type="GO" id="GO:0030515">
    <property type="term" value="F:snoRNA binding"/>
    <property type="evidence" value="ECO:0007669"/>
    <property type="project" value="TreeGrafter"/>
</dbReference>
<dbReference type="Proteomes" id="UP000247810">
    <property type="component" value="Unassembled WGS sequence"/>
</dbReference>
<dbReference type="GO" id="GO:0005730">
    <property type="term" value="C:nucleolus"/>
    <property type="evidence" value="ECO:0007669"/>
    <property type="project" value="TreeGrafter"/>
</dbReference>
<sequence>MPKATSSRSVAARRHNPLAEDYLTAGHLRTQSSKKIKRDQSEDQENGERFIDAKMSRKILQIGQELAEEDAAEQRATAGMAVGKLNSAFDYESRLEDDEVASEDEKFQDDQWDDEDEIEEVEVDPDDLDMFHKFVPRGDEDPIFNPRGPDTDGQTTNLADLILEKIAEHEAKQAGDSGPFIQGGGLPEDAVQIPAKAVEVYEKVGMILSRYKSGPLPKPFKILPSVPNWPTLLHITRPESWTANAVYAGTRIFISSKPAVAQEFISTVLLDRVREEIHETKKLNVHTYNALKKALYKPACFFKGLLFPLVSSGTCTLREAHIVSSVIARVSIPVLHSAAALLRMCDLAAEQSLRSLESTGAVNVFIRVFLEKKYALPYKVIDALVFHFLRFRASDSAEDSMTDGPSREANKAYKLPVLWHQSLLVFAQRYRNDITEDQREALLDLLLVRGHKDIGPEVRRELLAGRGRGIVASDPDNQGAVDAGDDTMDVTL</sequence>
<evidence type="ECO:0000313" key="4">
    <source>
        <dbReference type="Proteomes" id="UP000247810"/>
    </source>
</evidence>
<evidence type="ECO:0000313" key="3">
    <source>
        <dbReference type="EMBL" id="PYH96185.1"/>
    </source>
</evidence>
<keyword evidence="4" id="KW-1185">Reference proteome</keyword>
<feature type="region of interest" description="Disordered" evidence="2">
    <location>
        <begin position="1"/>
        <end position="49"/>
    </location>
</feature>
<dbReference type="GO" id="GO:0006364">
    <property type="term" value="P:rRNA processing"/>
    <property type="evidence" value="ECO:0007669"/>
    <property type="project" value="TreeGrafter"/>
</dbReference>
<dbReference type="EMBL" id="KZ825841">
    <property type="protein sequence ID" value="PYH96185.1"/>
    <property type="molecule type" value="Genomic_DNA"/>
</dbReference>
<protein>
    <submittedName>
        <fullName evidence="3">Putative rRNA processing protein Bystin</fullName>
    </submittedName>
</protein>
<dbReference type="PANTHER" id="PTHR12821:SF0">
    <property type="entry name" value="BYSTIN"/>
    <property type="match status" value="1"/>
</dbReference>
<feature type="compositionally biased region" description="Basic and acidic residues" evidence="2">
    <location>
        <begin position="38"/>
        <end position="49"/>
    </location>
</feature>
<dbReference type="Pfam" id="PF05291">
    <property type="entry name" value="Bystin"/>
    <property type="match status" value="1"/>
</dbReference>
<organism evidence="3 4">
    <name type="scientific">Aspergillus ellipticus CBS 707.79</name>
    <dbReference type="NCBI Taxonomy" id="1448320"/>
    <lineage>
        <taxon>Eukaryota</taxon>
        <taxon>Fungi</taxon>
        <taxon>Dikarya</taxon>
        <taxon>Ascomycota</taxon>
        <taxon>Pezizomycotina</taxon>
        <taxon>Eurotiomycetes</taxon>
        <taxon>Eurotiomycetidae</taxon>
        <taxon>Eurotiales</taxon>
        <taxon>Aspergillaceae</taxon>
        <taxon>Aspergillus</taxon>
        <taxon>Aspergillus subgen. Circumdati</taxon>
    </lineage>
</organism>
<proteinExistence type="inferred from homology"/>
<dbReference type="InterPro" id="IPR007955">
    <property type="entry name" value="Bystin"/>
</dbReference>
<reference evidence="3 4" key="1">
    <citation type="submission" date="2018-02" db="EMBL/GenBank/DDBJ databases">
        <title>The genomes of Aspergillus section Nigri reveals drivers in fungal speciation.</title>
        <authorList>
            <consortium name="DOE Joint Genome Institute"/>
            <person name="Vesth T.C."/>
            <person name="Nybo J."/>
            <person name="Theobald S."/>
            <person name="Brandl J."/>
            <person name="Frisvad J.C."/>
            <person name="Nielsen K.F."/>
            <person name="Lyhne E.K."/>
            <person name="Kogle M.E."/>
            <person name="Kuo A."/>
            <person name="Riley R."/>
            <person name="Clum A."/>
            <person name="Nolan M."/>
            <person name="Lipzen A."/>
            <person name="Salamov A."/>
            <person name="Henrissat B."/>
            <person name="Wiebenga A."/>
            <person name="De vries R.P."/>
            <person name="Grigoriev I.V."/>
            <person name="Mortensen U.H."/>
            <person name="Andersen M.R."/>
            <person name="Baker S.E."/>
        </authorList>
    </citation>
    <scope>NUCLEOTIDE SEQUENCE [LARGE SCALE GENOMIC DNA]</scope>
    <source>
        <strain evidence="3 4">CBS 707.79</strain>
    </source>
</reference>
<comment type="similarity">
    <text evidence="1">Belongs to the bystin family.</text>
</comment>
<dbReference type="GO" id="GO:0030688">
    <property type="term" value="C:preribosome, small subunit precursor"/>
    <property type="evidence" value="ECO:0007669"/>
    <property type="project" value="TreeGrafter"/>
</dbReference>
<name>A0A319DFF0_9EURO</name>
<evidence type="ECO:0000256" key="1">
    <source>
        <dbReference type="ARBA" id="ARBA00007114"/>
    </source>
</evidence>
<dbReference type="OrthoDB" id="2192561at2759"/>